<organism evidence="7 8">
    <name type="scientific">Lodderomyces beijingensis</name>
    <dbReference type="NCBI Taxonomy" id="1775926"/>
    <lineage>
        <taxon>Eukaryota</taxon>
        <taxon>Fungi</taxon>
        <taxon>Dikarya</taxon>
        <taxon>Ascomycota</taxon>
        <taxon>Saccharomycotina</taxon>
        <taxon>Pichiomycetes</taxon>
        <taxon>Debaryomycetaceae</taxon>
        <taxon>Candida/Lodderomyces clade</taxon>
        <taxon>Lodderomyces</taxon>
    </lineage>
</organism>
<evidence type="ECO:0000313" key="8">
    <source>
        <dbReference type="Proteomes" id="UP001497383"/>
    </source>
</evidence>
<keyword evidence="8" id="KW-1185">Reference proteome</keyword>
<feature type="transmembrane region" description="Helical" evidence="6">
    <location>
        <begin position="296"/>
        <end position="316"/>
    </location>
</feature>
<dbReference type="RefSeq" id="XP_066828968.1">
    <property type="nucleotide sequence ID" value="XM_066971985.1"/>
</dbReference>
<dbReference type="Pfam" id="PF01554">
    <property type="entry name" value="MatE"/>
    <property type="match status" value="2"/>
</dbReference>
<feature type="transmembrane region" description="Helical" evidence="6">
    <location>
        <begin position="258"/>
        <end position="284"/>
    </location>
</feature>
<comment type="similarity">
    <text evidence="2">Belongs to the multi antimicrobial extrusion (MATE) (TC 2.A.66.1) family.</text>
</comment>
<dbReference type="Proteomes" id="UP001497383">
    <property type="component" value="Chromosome 2"/>
</dbReference>
<protein>
    <recommendedName>
        <fullName evidence="9">MATE efflux family protein</fullName>
    </recommendedName>
</protein>
<dbReference type="InterPro" id="IPR002528">
    <property type="entry name" value="MATE_fam"/>
</dbReference>
<feature type="transmembrane region" description="Helical" evidence="6">
    <location>
        <begin position="215"/>
        <end position="237"/>
    </location>
</feature>
<accession>A0ABP0ZL15</accession>
<comment type="subcellular location">
    <subcellularLocation>
        <location evidence="1">Membrane</location>
        <topology evidence="1">Multi-pass membrane protein</topology>
    </subcellularLocation>
</comment>
<keyword evidence="5 6" id="KW-0472">Membrane</keyword>
<feature type="transmembrane region" description="Helical" evidence="6">
    <location>
        <begin position="181"/>
        <end position="203"/>
    </location>
</feature>
<feature type="transmembrane region" description="Helical" evidence="6">
    <location>
        <begin position="337"/>
        <end position="356"/>
    </location>
</feature>
<sequence>MNAEEPLLIGAYRSYETIDQFDEDEQITYSSELQKLIGSSAPLVITFFLQYTFAVTCLYSAGLLGPLELGACSLAICTFNISGLAIFQGMATSLDTFCSQSFGAGNLHGVGVYFQRCSLVMLATMVPMSFFWWNARWVLSIFISDDELTLMAQRFLRIHLIGVPAYIFIESGKRFLQAQHIFSAGTYVLVAAAPFNIFLNWLLVWNGKTSLGFDGIPLCIAITYWAILLAGFGYVVFVDGRQCWGGFTSKAFSKWLAILKLAIPGVIMVVSEYLAFEIMVIFAASFGTEALAAQSIAANLASLVYQPPFAYAVALSTRVGHHIGTKKIKGAKIDTSLFYFSAAVIGLINCSIFVFGRNLLGRLFTDDETVLQTTAGLNVLVGINQIADTFNVLGTGVLRGQGRQKVGSILNSISYYVIAIPLGYTLAFKLGFELKGLWCGLIVAVMFLATTQCFVIASSNWTQILENSDKIHD</sequence>
<evidence type="ECO:0000313" key="7">
    <source>
        <dbReference type="EMBL" id="CAK9437652.1"/>
    </source>
</evidence>
<keyword evidence="3 6" id="KW-0812">Transmembrane</keyword>
<name>A0ABP0ZL15_9ASCO</name>
<feature type="transmembrane region" description="Helical" evidence="6">
    <location>
        <begin position="67"/>
        <end position="87"/>
    </location>
</feature>
<gene>
    <name evidence="7" type="ORF">LODBEIA_P20300</name>
</gene>
<feature type="transmembrane region" description="Helical" evidence="6">
    <location>
        <begin position="413"/>
        <end position="430"/>
    </location>
</feature>
<dbReference type="CDD" id="cd13132">
    <property type="entry name" value="MATE_eukaryotic"/>
    <property type="match status" value="1"/>
</dbReference>
<evidence type="ECO:0008006" key="9">
    <source>
        <dbReference type="Google" id="ProtNLM"/>
    </source>
</evidence>
<dbReference type="GeneID" id="92207226"/>
<evidence type="ECO:0000256" key="5">
    <source>
        <dbReference type="ARBA" id="ARBA00023136"/>
    </source>
</evidence>
<reference evidence="7 8" key="1">
    <citation type="submission" date="2024-03" db="EMBL/GenBank/DDBJ databases">
        <authorList>
            <person name="Brejova B."/>
        </authorList>
    </citation>
    <scope>NUCLEOTIDE SEQUENCE [LARGE SCALE GENOMIC DNA]</scope>
    <source>
        <strain evidence="7 8">CBS 14171</strain>
    </source>
</reference>
<proteinExistence type="inferred from homology"/>
<evidence type="ECO:0000256" key="6">
    <source>
        <dbReference type="SAM" id="Phobius"/>
    </source>
</evidence>
<evidence type="ECO:0000256" key="3">
    <source>
        <dbReference type="ARBA" id="ARBA00022692"/>
    </source>
</evidence>
<feature type="transmembrane region" description="Helical" evidence="6">
    <location>
        <begin position="437"/>
        <end position="457"/>
    </location>
</feature>
<dbReference type="InterPro" id="IPR045069">
    <property type="entry name" value="MATE_euk"/>
</dbReference>
<evidence type="ECO:0000256" key="1">
    <source>
        <dbReference type="ARBA" id="ARBA00004141"/>
    </source>
</evidence>
<dbReference type="NCBIfam" id="TIGR00797">
    <property type="entry name" value="matE"/>
    <property type="match status" value="1"/>
</dbReference>
<feature type="transmembrane region" description="Helical" evidence="6">
    <location>
        <begin position="41"/>
        <end position="61"/>
    </location>
</feature>
<evidence type="ECO:0000256" key="2">
    <source>
        <dbReference type="ARBA" id="ARBA00010199"/>
    </source>
</evidence>
<feature type="transmembrane region" description="Helical" evidence="6">
    <location>
        <begin position="119"/>
        <end position="139"/>
    </location>
</feature>
<dbReference type="PANTHER" id="PTHR11206">
    <property type="entry name" value="MULTIDRUG RESISTANCE PROTEIN"/>
    <property type="match status" value="1"/>
</dbReference>
<evidence type="ECO:0000256" key="4">
    <source>
        <dbReference type="ARBA" id="ARBA00022989"/>
    </source>
</evidence>
<keyword evidence="4 6" id="KW-1133">Transmembrane helix</keyword>
<dbReference type="EMBL" id="OZ022406">
    <property type="protein sequence ID" value="CAK9437652.1"/>
    <property type="molecule type" value="Genomic_DNA"/>
</dbReference>